<gene>
    <name evidence="1" type="ORF">OCBIM_22008693mg</name>
</gene>
<dbReference type="AlphaFoldDB" id="A0A0L8FT84"/>
<organism evidence="1">
    <name type="scientific">Octopus bimaculoides</name>
    <name type="common">California two-spotted octopus</name>
    <dbReference type="NCBI Taxonomy" id="37653"/>
    <lineage>
        <taxon>Eukaryota</taxon>
        <taxon>Metazoa</taxon>
        <taxon>Spiralia</taxon>
        <taxon>Lophotrochozoa</taxon>
        <taxon>Mollusca</taxon>
        <taxon>Cephalopoda</taxon>
        <taxon>Coleoidea</taxon>
        <taxon>Octopodiformes</taxon>
        <taxon>Octopoda</taxon>
        <taxon>Incirrata</taxon>
        <taxon>Octopodidae</taxon>
        <taxon>Octopus</taxon>
    </lineage>
</organism>
<proteinExistence type="predicted"/>
<sequence length="60" mass="7345">MWQNRFRDHGKAINTFNASYTCHKNIMKLRNFIVVNYRFYRNLLSPFSQYQTAHEQTTRS</sequence>
<protein>
    <submittedName>
        <fullName evidence="1">Uncharacterized protein</fullName>
    </submittedName>
</protein>
<dbReference type="EMBL" id="KQ426737">
    <property type="protein sequence ID" value="KOF67894.1"/>
    <property type="molecule type" value="Genomic_DNA"/>
</dbReference>
<name>A0A0L8FT84_OCTBM</name>
<evidence type="ECO:0000313" key="1">
    <source>
        <dbReference type="EMBL" id="KOF67894.1"/>
    </source>
</evidence>
<accession>A0A0L8FT84</accession>
<reference evidence="1" key="1">
    <citation type="submission" date="2015-07" db="EMBL/GenBank/DDBJ databases">
        <title>MeaNS - Measles Nucleotide Surveillance Program.</title>
        <authorList>
            <person name="Tran T."/>
            <person name="Druce J."/>
        </authorList>
    </citation>
    <scope>NUCLEOTIDE SEQUENCE</scope>
    <source>
        <strain evidence="1">UCB-OBI-ISO-001</strain>
        <tissue evidence="1">Gonad</tissue>
    </source>
</reference>